<proteinExistence type="predicted"/>
<dbReference type="RefSeq" id="WP_121172034.1">
    <property type="nucleotide sequence ID" value="NZ_RBIE01000007.1"/>
</dbReference>
<accession>A0A420W5C1</accession>
<reference evidence="1 2" key="1">
    <citation type="submission" date="2018-10" db="EMBL/GenBank/DDBJ databases">
        <title>Genomic Encyclopedia of Type Strains, Phase IV (KMG-IV): sequencing the most valuable type-strain genomes for metagenomic binning, comparative biology and taxonomic classification.</title>
        <authorList>
            <person name="Goeker M."/>
        </authorList>
    </citation>
    <scope>NUCLEOTIDE SEQUENCE [LARGE SCALE GENOMIC DNA]</scope>
    <source>
        <strain evidence="1 2">DSM 15521</strain>
    </source>
</reference>
<protein>
    <recommendedName>
        <fullName evidence="3">Uracil DNA glycosylase superfamily protein</fullName>
    </recommendedName>
</protein>
<comment type="caution">
    <text evidence="1">The sequence shown here is derived from an EMBL/GenBank/DDBJ whole genome shotgun (WGS) entry which is preliminary data.</text>
</comment>
<dbReference type="OrthoDB" id="250531at2"/>
<evidence type="ECO:0000313" key="2">
    <source>
        <dbReference type="Proteomes" id="UP000280881"/>
    </source>
</evidence>
<dbReference type="Proteomes" id="UP000280881">
    <property type="component" value="Unassembled WGS sequence"/>
</dbReference>
<name>A0A420W5C1_9BACT</name>
<evidence type="ECO:0008006" key="3">
    <source>
        <dbReference type="Google" id="ProtNLM"/>
    </source>
</evidence>
<sequence>MATKEFEILMNYLGWGDPNAVLWTVGVEEAGMWCSDEKREDLSQIRKRIREFNSPIIPMEEVEEEPKFPIAHPIAKIACGISKSCKNWKEEWRKYRKSKLWRKGSKICNINLYPLGKKSLKSSFPNCYKEIFGIDWKDYDIAVKEQRFKKIFNFFREKQPQAVICYGKSHWNDFIEVFQLQNKKAEEHSDKLTILYPEEKIILTRHFSNGFRNDICQFIIEKLKEWKVNLP</sequence>
<dbReference type="EMBL" id="RBIE01000007">
    <property type="protein sequence ID" value="RKQ59084.1"/>
    <property type="molecule type" value="Genomic_DNA"/>
</dbReference>
<dbReference type="AlphaFoldDB" id="A0A420W5C1"/>
<evidence type="ECO:0000313" key="1">
    <source>
        <dbReference type="EMBL" id="RKQ59084.1"/>
    </source>
</evidence>
<keyword evidence="2" id="KW-1185">Reference proteome</keyword>
<gene>
    <name evidence="1" type="ORF">C7457_1723</name>
</gene>
<organism evidence="1 2">
    <name type="scientific">Thermovibrio guaymasensis</name>
    <dbReference type="NCBI Taxonomy" id="240167"/>
    <lineage>
        <taxon>Bacteria</taxon>
        <taxon>Pseudomonadati</taxon>
        <taxon>Aquificota</taxon>
        <taxon>Aquificia</taxon>
        <taxon>Desulfurobacteriales</taxon>
        <taxon>Desulfurobacteriaceae</taxon>
        <taxon>Thermovibrio</taxon>
    </lineage>
</organism>